<dbReference type="Proteomes" id="UP000287651">
    <property type="component" value="Unassembled WGS sequence"/>
</dbReference>
<dbReference type="EMBL" id="AMZH03012178">
    <property type="protein sequence ID" value="RRT51524.1"/>
    <property type="molecule type" value="Genomic_DNA"/>
</dbReference>
<accession>A0A426YIG1</accession>
<protein>
    <submittedName>
        <fullName evidence="2">Uncharacterized protein</fullName>
    </submittedName>
</protein>
<gene>
    <name evidence="2" type="ORF">B296_00051071</name>
</gene>
<proteinExistence type="predicted"/>
<sequence length="111" mass="12740">MVHTDPLADRYVDRSLPSGTINWGCFRPVTTRNRSITIDFDHRRLLSGGNNRFRPSAADISRGREKEEEGEEEEEKKRENLESSATLPIRRHGRFLLPAWGEGTRQHSSHG</sequence>
<evidence type="ECO:0000313" key="2">
    <source>
        <dbReference type="EMBL" id="RRT51524.1"/>
    </source>
</evidence>
<evidence type="ECO:0000256" key="1">
    <source>
        <dbReference type="SAM" id="MobiDB-lite"/>
    </source>
</evidence>
<name>A0A426YIG1_ENSVE</name>
<feature type="region of interest" description="Disordered" evidence="1">
    <location>
        <begin position="46"/>
        <end position="87"/>
    </location>
</feature>
<reference evidence="2 3" key="1">
    <citation type="journal article" date="2014" name="Agronomy (Basel)">
        <title>A Draft Genome Sequence for Ensete ventricosum, the Drought-Tolerant Tree Against Hunger.</title>
        <authorList>
            <person name="Harrison J."/>
            <person name="Moore K.A."/>
            <person name="Paszkiewicz K."/>
            <person name="Jones T."/>
            <person name="Grant M."/>
            <person name="Ambacheew D."/>
            <person name="Muzemil S."/>
            <person name="Studholme D.J."/>
        </authorList>
    </citation>
    <scope>NUCLEOTIDE SEQUENCE [LARGE SCALE GENOMIC DNA]</scope>
</reference>
<organism evidence="2 3">
    <name type="scientific">Ensete ventricosum</name>
    <name type="common">Abyssinian banana</name>
    <name type="synonym">Musa ensete</name>
    <dbReference type="NCBI Taxonomy" id="4639"/>
    <lineage>
        <taxon>Eukaryota</taxon>
        <taxon>Viridiplantae</taxon>
        <taxon>Streptophyta</taxon>
        <taxon>Embryophyta</taxon>
        <taxon>Tracheophyta</taxon>
        <taxon>Spermatophyta</taxon>
        <taxon>Magnoliopsida</taxon>
        <taxon>Liliopsida</taxon>
        <taxon>Zingiberales</taxon>
        <taxon>Musaceae</taxon>
        <taxon>Ensete</taxon>
    </lineage>
</organism>
<evidence type="ECO:0000313" key="3">
    <source>
        <dbReference type="Proteomes" id="UP000287651"/>
    </source>
</evidence>
<dbReference type="AlphaFoldDB" id="A0A426YIG1"/>
<comment type="caution">
    <text evidence="2">The sequence shown here is derived from an EMBL/GenBank/DDBJ whole genome shotgun (WGS) entry which is preliminary data.</text>
</comment>